<dbReference type="STRING" id="1965070.A0A3S3SC88"/>
<organism evidence="7 8">
    <name type="scientific">Dinothrombium tinctorium</name>
    <dbReference type="NCBI Taxonomy" id="1965070"/>
    <lineage>
        <taxon>Eukaryota</taxon>
        <taxon>Metazoa</taxon>
        <taxon>Ecdysozoa</taxon>
        <taxon>Arthropoda</taxon>
        <taxon>Chelicerata</taxon>
        <taxon>Arachnida</taxon>
        <taxon>Acari</taxon>
        <taxon>Acariformes</taxon>
        <taxon>Trombidiformes</taxon>
        <taxon>Prostigmata</taxon>
        <taxon>Anystina</taxon>
        <taxon>Parasitengona</taxon>
        <taxon>Trombidioidea</taxon>
        <taxon>Trombidiidae</taxon>
        <taxon>Dinothrombium</taxon>
    </lineage>
</organism>
<feature type="chain" id="PRO_5036094795" evidence="5">
    <location>
        <begin position="23"/>
        <end position="404"/>
    </location>
</feature>
<evidence type="ECO:0000256" key="3">
    <source>
        <dbReference type="ARBA" id="ARBA00022737"/>
    </source>
</evidence>
<keyword evidence="4" id="KW-1133">Transmembrane helix</keyword>
<dbReference type="PANTHER" id="PTHR24364">
    <property type="entry name" value="LP06937P"/>
    <property type="match status" value="1"/>
</dbReference>
<dbReference type="GO" id="GO:0016020">
    <property type="term" value="C:membrane"/>
    <property type="evidence" value="ECO:0007669"/>
    <property type="project" value="TreeGrafter"/>
</dbReference>
<dbReference type="AlphaFoldDB" id="A0A3S3SC88"/>
<evidence type="ECO:0000256" key="4">
    <source>
        <dbReference type="SAM" id="Phobius"/>
    </source>
</evidence>
<dbReference type="OrthoDB" id="6507127at2759"/>
<evidence type="ECO:0000256" key="1">
    <source>
        <dbReference type="ARBA" id="ARBA00022614"/>
    </source>
</evidence>
<dbReference type="SUPFAM" id="SSF52058">
    <property type="entry name" value="L domain-like"/>
    <property type="match status" value="1"/>
</dbReference>
<dbReference type="PROSITE" id="PS51450">
    <property type="entry name" value="LRR"/>
    <property type="match status" value="1"/>
</dbReference>
<dbReference type="Pfam" id="PF12799">
    <property type="entry name" value="LRR_4"/>
    <property type="match status" value="1"/>
</dbReference>
<evidence type="ECO:0000313" key="8">
    <source>
        <dbReference type="Proteomes" id="UP000285301"/>
    </source>
</evidence>
<dbReference type="SMART" id="SM00369">
    <property type="entry name" value="LRR_TYP"/>
    <property type="match status" value="5"/>
</dbReference>
<proteinExistence type="predicted"/>
<evidence type="ECO:0000313" key="7">
    <source>
        <dbReference type="EMBL" id="RWS13397.1"/>
    </source>
</evidence>
<protein>
    <submittedName>
        <fullName evidence="7">Trophoblast glycoprotein-like isoform X1</fullName>
    </submittedName>
</protein>
<dbReference type="EMBL" id="NCKU01001685">
    <property type="protein sequence ID" value="RWS11490.1"/>
    <property type="molecule type" value="Genomic_DNA"/>
</dbReference>
<keyword evidence="4" id="KW-0812">Transmembrane</keyword>
<evidence type="ECO:0000256" key="2">
    <source>
        <dbReference type="ARBA" id="ARBA00022729"/>
    </source>
</evidence>
<reference evidence="7" key="2">
    <citation type="submission" date="2018-11" db="EMBL/GenBank/DDBJ databases">
        <title>Trombidioid mite genomics.</title>
        <authorList>
            <person name="Dong X."/>
        </authorList>
    </citation>
    <scope>NUCLEOTIDE SEQUENCE</scope>
    <source>
        <strain evidence="7">UoL-WK</strain>
    </source>
</reference>
<evidence type="ECO:0000256" key="5">
    <source>
        <dbReference type="SAM" id="SignalP"/>
    </source>
</evidence>
<accession>A0A3S3SC88</accession>
<gene>
    <name evidence="6" type="ORF">B4U79_08773</name>
    <name evidence="7" type="ORF">B4U79_15510</name>
</gene>
<comment type="caution">
    <text evidence="7">The sequence shown here is derived from an EMBL/GenBank/DDBJ whole genome shotgun (WGS) entry which is preliminary data.</text>
</comment>
<dbReference type="Pfam" id="PF13855">
    <property type="entry name" value="LRR_8"/>
    <property type="match status" value="1"/>
</dbReference>
<name>A0A3S3SC88_9ACAR</name>
<feature type="signal peptide" evidence="5">
    <location>
        <begin position="1"/>
        <end position="22"/>
    </location>
</feature>
<dbReference type="InterPro" id="IPR025875">
    <property type="entry name" value="Leu-rich_rpt_4"/>
</dbReference>
<dbReference type="InterPro" id="IPR001611">
    <property type="entry name" value="Leu-rich_rpt"/>
</dbReference>
<dbReference type="InterPro" id="IPR052286">
    <property type="entry name" value="Wnt_signaling_inhibitor"/>
</dbReference>
<feature type="transmembrane region" description="Helical" evidence="4">
    <location>
        <begin position="338"/>
        <end position="359"/>
    </location>
</feature>
<dbReference type="Gene3D" id="3.80.10.10">
    <property type="entry name" value="Ribonuclease Inhibitor"/>
    <property type="match status" value="1"/>
</dbReference>
<keyword evidence="8" id="KW-1185">Reference proteome</keyword>
<keyword evidence="4" id="KW-0472">Membrane</keyword>
<keyword evidence="1" id="KW-0433">Leucine-rich repeat</keyword>
<evidence type="ECO:0000313" key="6">
    <source>
        <dbReference type="EMBL" id="RWS11490.1"/>
    </source>
</evidence>
<reference evidence="7 8" key="1">
    <citation type="journal article" date="2018" name="Gigascience">
        <title>Genomes of trombidid mites reveal novel predicted allergens and laterally-transferred genes associated with secondary metabolism.</title>
        <authorList>
            <person name="Dong X."/>
            <person name="Chaisiri K."/>
            <person name="Xia D."/>
            <person name="Armstrong S.D."/>
            <person name="Fang Y."/>
            <person name="Donnelly M.J."/>
            <person name="Kadowaki T."/>
            <person name="McGarry J.W."/>
            <person name="Darby A.C."/>
            <person name="Makepeace B.L."/>
        </authorList>
    </citation>
    <scope>NUCLEOTIDE SEQUENCE [LARGE SCALE GENOMIC DNA]</scope>
    <source>
        <strain evidence="7">UoL-WK</strain>
    </source>
</reference>
<dbReference type="PANTHER" id="PTHR24364:SF18">
    <property type="entry name" value="LP06937P"/>
    <property type="match status" value="1"/>
</dbReference>
<dbReference type="InterPro" id="IPR032675">
    <property type="entry name" value="LRR_dom_sf"/>
</dbReference>
<keyword evidence="2 5" id="KW-0732">Signal</keyword>
<sequence length="404" mass="46499">MSVSSTVSILLLLCLDVFATSARNFDDFSECPQPLRKCSCRPVQLVEDQSPVYITNCTNTNFNNATVLKYVPIETEILIFTGNNLSMLPPNLFQTDVHYEKLQIIDLSNNSIESVRGKTFHNVRSVRKLILSHNKFKILGDHFHPRLFSNFESLEELHLRDAFGDKERDADFMAKFAILLAEAELTKLKVLHLESNSIQSFPHEFVFCSLPSLQKLYLANNLLMDIRLNFTCTPKMMVLDVSDNFILTLNNDSLTFLEETSPIFHLNLTRNPFKCDCHFVDFFEWLKITKVWIFGQKTFHCASGFPETNIGRPLSAFKSTDFQCYSTHESEMDSYVTASYVVLTSLLISLTILLAVLIYTNREYINNAWTNFKTQISLKREYTSLEKHNKRQKADTQEVDEVAV</sequence>
<keyword evidence="3" id="KW-0677">Repeat</keyword>
<dbReference type="Proteomes" id="UP000285301">
    <property type="component" value="Unassembled WGS sequence"/>
</dbReference>
<dbReference type="InterPro" id="IPR003591">
    <property type="entry name" value="Leu-rich_rpt_typical-subtyp"/>
</dbReference>
<dbReference type="EMBL" id="NCKU01001000">
    <property type="protein sequence ID" value="RWS13397.1"/>
    <property type="molecule type" value="Genomic_DNA"/>
</dbReference>